<dbReference type="OrthoDB" id="7356599at2"/>
<name>A0A178MZU3_9PROT</name>
<gene>
    <name evidence="1" type="ORF">A6A05_18125</name>
</gene>
<sequence>MVNPRRNQICCCAECRQAWERSKRQRSKQIAADKPKGTCLWCDGDFDRKHKHQDFCSTDHQQAFNNFWKGKGPALAKALHAWRVGKAKGGLTDLCREFSNAREELKDKRTKAGARKKGAK</sequence>
<protein>
    <submittedName>
        <fullName evidence="1">Uncharacterized protein</fullName>
    </submittedName>
</protein>
<dbReference type="AlphaFoldDB" id="A0A178MZU3"/>
<reference evidence="1 2" key="1">
    <citation type="submission" date="2016-04" db="EMBL/GenBank/DDBJ databases">
        <title>Draft genome sequence of freshwater magnetotactic bacteria Magnetospirillum marisnigri SP-1 and Magnetospirillum moscoviense BB-1.</title>
        <authorList>
            <person name="Koziaeva V."/>
            <person name="Dziuba M.V."/>
            <person name="Ivanov T.M."/>
            <person name="Kuznetsov B."/>
            <person name="Grouzdev D.S."/>
        </authorList>
    </citation>
    <scope>NUCLEOTIDE SEQUENCE [LARGE SCALE GENOMIC DNA]</scope>
    <source>
        <strain evidence="1 2">BB-1</strain>
    </source>
</reference>
<accession>A0A178MZU3</accession>
<keyword evidence="2" id="KW-1185">Reference proteome</keyword>
<evidence type="ECO:0000313" key="1">
    <source>
        <dbReference type="EMBL" id="OAN67992.1"/>
    </source>
</evidence>
<dbReference type="EMBL" id="LWQU01000004">
    <property type="protein sequence ID" value="OAN67992.1"/>
    <property type="molecule type" value="Genomic_DNA"/>
</dbReference>
<comment type="caution">
    <text evidence="1">The sequence shown here is derived from an EMBL/GenBank/DDBJ whole genome shotgun (WGS) entry which is preliminary data.</text>
</comment>
<evidence type="ECO:0000313" key="2">
    <source>
        <dbReference type="Proteomes" id="UP000078543"/>
    </source>
</evidence>
<dbReference type="RefSeq" id="WP_068496274.1">
    <property type="nucleotide sequence ID" value="NZ_LWQU01000004.1"/>
</dbReference>
<organism evidence="1 2">
    <name type="scientific">Magnetospirillum moscoviense</name>
    <dbReference type="NCBI Taxonomy" id="1437059"/>
    <lineage>
        <taxon>Bacteria</taxon>
        <taxon>Pseudomonadati</taxon>
        <taxon>Pseudomonadota</taxon>
        <taxon>Alphaproteobacteria</taxon>
        <taxon>Rhodospirillales</taxon>
        <taxon>Rhodospirillaceae</taxon>
        <taxon>Magnetospirillum</taxon>
    </lineage>
</organism>
<proteinExistence type="predicted"/>
<dbReference type="STRING" id="1437059.A6A05_18125"/>
<dbReference type="Proteomes" id="UP000078543">
    <property type="component" value="Unassembled WGS sequence"/>
</dbReference>